<dbReference type="RefSeq" id="WP_072740240.1">
    <property type="nucleotide sequence ID" value="NZ_CP048813.1"/>
</dbReference>
<dbReference type="EMBL" id="FNDN01000023">
    <property type="protein sequence ID" value="SDJ31752.1"/>
    <property type="molecule type" value="Genomic_DNA"/>
</dbReference>
<name>A0A1G8SR84_9NOCA</name>
<dbReference type="AlphaFoldDB" id="A0A1G8SR84"/>
<reference evidence="1 2" key="1">
    <citation type="submission" date="2016-10" db="EMBL/GenBank/DDBJ databases">
        <authorList>
            <person name="de Groot N.N."/>
        </authorList>
    </citation>
    <scope>NUCLEOTIDE SEQUENCE [LARGE SCALE GENOMIC DNA]</scope>
    <source>
        <strain evidence="1 2">DSM 44892</strain>
    </source>
</reference>
<evidence type="ECO:0008006" key="3">
    <source>
        <dbReference type="Google" id="ProtNLM"/>
    </source>
</evidence>
<keyword evidence="2" id="KW-1185">Reference proteome</keyword>
<sequence length="114" mass="12322">MADRAGTALHLDDESRGRLARACRALIDALTGIESKASRLAVSDGYGDLPSARELAAKFGRLGGPEGIQATLREHIAVVARIEETLKKSFDQYDDADLELMEQLSSVGSRHPDE</sequence>
<evidence type="ECO:0000313" key="2">
    <source>
        <dbReference type="Proteomes" id="UP000183263"/>
    </source>
</evidence>
<dbReference type="Proteomes" id="UP000183263">
    <property type="component" value="Unassembled WGS sequence"/>
</dbReference>
<proteinExistence type="predicted"/>
<protein>
    <recommendedName>
        <fullName evidence="3">Excreted virulence factor EspC, type VII ESX diderm</fullName>
    </recommendedName>
</protein>
<evidence type="ECO:0000313" key="1">
    <source>
        <dbReference type="EMBL" id="SDJ31752.1"/>
    </source>
</evidence>
<gene>
    <name evidence="1" type="ORF">SAMN05444695_12326</name>
</gene>
<organism evidence="1 2">
    <name type="scientific">Rhodococcus triatomae</name>
    <dbReference type="NCBI Taxonomy" id="300028"/>
    <lineage>
        <taxon>Bacteria</taxon>
        <taxon>Bacillati</taxon>
        <taxon>Actinomycetota</taxon>
        <taxon>Actinomycetes</taxon>
        <taxon>Mycobacteriales</taxon>
        <taxon>Nocardiaceae</taxon>
        <taxon>Rhodococcus</taxon>
    </lineage>
</organism>
<accession>A0A1G8SR84</accession>